<gene>
    <name evidence="1" type="ORF">HaLaN_31433</name>
</gene>
<dbReference type="Proteomes" id="UP000485058">
    <property type="component" value="Unassembled WGS sequence"/>
</dbReference>
<dbReference type="EMBL" id="BLLF01006428">
    <property type="protein sequence ID" value="GFH32245.1"/>
    <property type="molecule type" value="Genomic_DNA"/>
</dbReference>
<dbReference type="AlphaFoldDB" id="A0A6A0AI97"/>
<proteinExistence type="predicted"/>
<feature type="non-terminal residue" evidence="1">
    <location>
        <position position="1"/>
    </location>
</feature>
<sequence length="200" mass="21865">MFVAWWLYLATEPQRDTVRDLAAGSVAAVSSALAWAQEKIRGRRAGSDADLHYFQPLGDLGDGLDEDVDARRSLGCCWSGLPWDLFSGQPSWQNLTADSNGRIAGFVDFDWGATLCGPKGCGVDVAELPDELVLATMYDTPGAYDQPWDPDVHFVTSSDWFKTYQTHVRCGNITIYLAVSNACPVDMDGRTKSSSSAFPQ</sequence>
<feature type="non-terminal residue" evidence="1">
    <location>
        <position position="200"/>
    </location>
</feature>
<name>A0A6A0AI97_HAELA</name>
<comment type="caution">
    <text evidence="1">The sequence shown here is derived from an EMBL/GenBank/DDBJ whole genome shotgun (WGS) entry which is preliminary data.</text>
</comment>
<evidence type="ECO:0000313" key="1">
    <source>
        <dbReference type="EMBL" id="GFH32245.1"/>
    </source>
</evidence>
<keyword evidence="2" id="KW-1185">Reference proteome</keyword>
<organism evidence="1 2">
    <name type="scientific">Haematococcus lacustris</name>
    <name type="common">Green alga</name>
    <name type="synonym">Haematococcus pluvialis</name>
    <dbReference type="NCBI Taxonomy" id="44745"/>
    <lineage>
        <taxon>Eukaryota</taxon>
        <taxon>Viridiplantae</taxon>
        <taxon>Chlorophyta</taxon>
        <taxon>core chlorophytes</taxon>
        <taxon>Chlorophyceae</taxon>
        <taxon>CS clade</taxon>
        <taxon>Chlamydomonadales</taxon>
        <taxon>Haematococcaceae</taxon>
        <taxon>Haematococcus</taxon>
    </lineage>
</organism>
<evidence type="ECO:0000313" key="2">
    <source>
        <dbReference type="Proteomes" id="UP000485058"/>
    </source>
</evidence>
<accession>A0A6A0AI97</accession>
<protein>
    <submittedName>
        <fullName evidence="1">Sortilin</fullName>
    </submittedName>
</protein>
<reference evidence="1 2" key="1">
    <citation type="submission" date="2020-02" db="EMBL/GenBank/DDBJ databases">
        <title>Draft genome sequence of Haematococcus lacustris strain NIES-144.</title>
        <authorList>
            <person name="Morimoto D."/>
            <person name="Nakagawa S."/>
            <person name="Yoshida T."/>
            <person name="Sawayama S."/>
        </authorList>
    </citation>
    <scope>NUCLEOTIDE SEQUENCE [LARGE SCALE GENOMIC DNA]</scope>
    <source>
        <strain evidence="1 2">NIES-144</strain>
    </source>
</reference>